<feature type="region of interest" description="Disordered" evidence="1">
    <location>
        <begin position="17"/>
        <end position="49"/>
    </location>
</feature>
<reference evidence="2 3" key="1">
    <citation type="submission" date="2024-01" db="EMBL/GenBank/DDBJ databases">
        <title>Genome assemblies of Stephania.</title>
        <authorList>
            <person name="Yang L."/>
        </authorList>
    </citation>
    <scope>NUCLEOTIDE SEQUENCE [LARGE SCALE GENOMIC DNA]</scope>
    <source>
        <strain evidence="2">YNDBR</strain>
        <tissue evidence="2">Leaf</tissue>
    </source>
</reference>
<dbReference type="Proteomes" id="UP001420932">
    <property type="component" value="Unassembled WGS sequence"/>
</dbReference>
<evidence type="ECO:0000313" key="3">
    <source>
        <dbReference type="Proteomes" id="UP001420932"/>
    </source>
</evidence>
<feature type="compositionally biased region" description="Basic residues" evidence="1">
    <location>
        <begin position="34"/>
        <end position="46"/>
    </location>
</feature>
<dbReference type="EMBL" id="JBBNAF010000001">
    <property type="protein sequence ID" value="KAK9168737.1"/>
    <property type="molecule type" value="Genomic_DNA"/>
</dbReference>
<proteinExistence type="predicted"/>
<gene>
    <name evidence="2" type="ORF">Syun_000877</name>
</gene>
<sequence>MVIASEMARYSGNGLGCGEQRRRLRASEAPISGKQRRQTRRPRRNLNHSDDRDLWFGREISVREKVDEMAFEIVGTRTIPNTLRECLKDEATYYSRDKHGTL</sequence>
<protein>
    <submittedName>
        <fullName evidence="2">Uncharacterized protein</fullName>
    </submittedName>
</protein>
<comment type="caution">
    <text evidence="2">The sequence shown here is derived from an EMBL/GenBank/DDBJ whole genome shotgun (WGS) entry which is preliminary data.</text>
</comment>
<name>A0AAP0LEH2_9MAGN</name>
<dbReference type="AlphaFoldDB" id="A0AAP0LEH2"/>
<organism evidence="2 3">
    <name type="scientific">Stephania yunnanensis</name>
    <dbReference type="NCBI Taxonomy" id="152371"/>
    <lineage>
        <taxon>Eukaryota</taxon>
        <taxon>Viridiplantae</taxon>
        <taxon>Streptophyta</taxon>
        <taxon>Embryophyta</taxon>
        <taxon>Tracheophyta</taxon>
        <taxon>Spermatophyta</taxon>
        <taxon>Magnoliopsida</taxon>
        <taxon>Ranunculales</taxon>
        <taxon>Menispermaceae</taxon>
        <taxon>Menispermoideae</taxon>
        <taxon>Cissampelideae</taxon>
        <taxon>Stephania</taxon>
    </lineage>
</organism>
<keyword evidence="3" id="KW-1185">Reference proteome</keyword>
<evidence type="ECO:0000313" key="2">
    <source>
        <dbReference type="EMBL" id="KAK9168737.1"/>
    </source>
</evidence>
<evidence type="ECO:0000256" key="1">
    <source>
        <dbReference type="SAM" id="MobiDB-lite"/>
    </source>
</evidence>
<accession>A0AAP0LEH2</accession>